<evidence type="ECO:0000313" key="4">
    <source>
        <dbReference type="Proteomes" id="UP000619486"/>
    </source>
</evidence>
<dbReference type="Gene3D" id="2.40.128.270">
    <property type="match status" value="2"/>
</dbReference>
<feature type="signal peptide" evidence="1">
    <location>
        <begin position="1"/>
        <end position="31"/>
    </location>
</feature>
<dbReference type="InterPro" id="IPR005184">
    <property type="entry name" value="DUF306_Meta_HslJ"/>
</dbReference>
<sequence>MPRPTGMQKPHSTALAAVALLGLLTACGTQTGSGSGTVTTPLPVTGTDWTVDSVTVDGRKTAAPSGAHVEIAAKGAKDGTKGEAKGSSGCNQFRADVAIGGDSLTVTPGETTEIGCPEDLQAFEAALGKAFTGTLKAKLTDGKLTLTGKEGTTIALSARPPQPPAPLEGTSWKVDSLTSGDTVSSVPAGTEGKAHFTLGTDGSIRGNLGCNSFTATTKKDATTLTVGRLATTRMLCQGPRGELESAVGQVLQGKITYKVEGRTLTLTAANGKGLTATAAPAAK</sequence>
<name>A0A918HD03_9ACTN</name>
<feature type="domain" description="DUF306" evidence="2">
    <location>
        <begin position="165"/>
        <end position="275"/>
    </location>
</feature>
<keyword evidence="1" id="KW-0732">Signal</keyword>
<dbReference type="InterPro" id="IPR053147">
    <property type="entry name" value="Hsp_HslJ-like"/>
</dbReference>
<dbReference type="Pfam" id="PF03724">
    <property type="entry name" value="META"/>
    <property type="match status" value="2"/>
</dbReference>
<dbReference type="InterPro" id="IPR038670">
    <property type="entry name" value="HslJ-like_sf"/>
</dbReference>
<reference evidence="3" key="1">
    <citation type="journal article" date="2014" name="Int. J. Syst. Evol. Microbiol.">
        <title>Complete genome sequence of Corynebacterium casei LMG S-19264T (=DSM 44701T), isolated from a smear-ripened cheese.</title>
        <authorList>
            <consortium name="US DOE Joint Genome Institute (JGI-PGF)"/>
            <person name="Walter F."/>
            <person name="Albersmeier A."/>
            <person name="Kalinowski J."/>
            <person name="Ruckert C."/>
        </authorList>
    </citation>
    <scope>NUCLEOTIDE SEQUENCE</scope>
    <source>
        <strain evidence="3">JCM 3172</strain>
    </source>
</reference>
<keyword evidence="3" id="KW-0449">Lipoprotein</keyword>
<dbReference type="RefSeq" id="WP_052185660.1">
    <property type="nucleotide sequence ID" value="NZ_BMQQ01000027.1"/>
</dbReference>
<dbReference type="PANTHER" id="PTHR35535">
    <property type="entry name" value="HEAT SHOCK PROTEIN HSLJ"/>
    <property type="match status" value="1"/>
</dbReference>
<gene>
    <name evidence="3" type="ORF">GCM10014713_55390</name>
</gene>
<organism evidence="3 4">
    <name type="scientific">Streptomyces purpureus</name>
    <dbReference type="NCBI Taxonomy" id="1951"/>
    <lineage>
        <taxon>Bacteria</taxon>
        <taxon>Bacillati</taxon>
        <taxon>Actinomycetota</taxon>
        <taxon>Actinomycetes</taxon>
        <taxon>Kitasatosporales</taxon>
        <taxon>Streptomycetaceae</taxon>
        <taxon>Streptomyces</taxon>
    </lineage>
</organism>
<reference evidence="3" key="2">
    <citation type="submission" date="2020-09" db="EMBL/GenBank/DDBJ databases">
        <authorList>
            <person name="Sun Q."/>
            <person name="Ohkuma M."/>
        </authorList>
    </citation>
    <scope>NUCLEOTIDE SEQUENCE</scope>
    <source>
        <strain evidence="3">JCM 3172</strain>
    </source>
</reference>
<protein>
    <submittedName>
        <fullName evidence="3">Lipoprotein</fullName>
    </submittedName>
</protein>
<feature type="domain" description="DUF306" evidence="2">
    <location>
        <begin position="44"/>
        <end position="154"/>
    </location>
</feature>
<evidence type="ECO:0000256" key="1">
    <source>
        <dbReference type="SAM" id="SignalP"/>
    </source>
</evidence>
<evidence type="ECO:0000259" key="2">
    <source>
        <dbReference type="Pfam" id="PF03724"/>
    </source>
</evidence>
<keyword evidence="4" id="KW-1185">Reference proteome</keyword>
<comment type="caution">
    <text evidence="3">The sequence shown here is derived from an EMBL/GenBank/DDBJ whole genome shotgun (WGS) entry which is preliminary data.</text>
</comment>
<accession>A0A918HD03</accession>
<dbReference type="PROSITE" id="PS51257">
    <property type="entry name" value="PROKAR_LIPOPROTEIN"/>
    <property type="match status" value="1"/>
</dbReference>
<feature type="chain" id="PRO_5038569866" evidence="1">
    <location>
        <begin position="32"/>
        <end position="283"/>
    </location>
</feature>
<dbReference type="PANTHER" id="PTHR35535:SF2">
    <property type="entry name" value="DUF306 DOMAIN-CONTAINING PROTEIN"/>
    <property type="match status" value="1"/>
</dbReference>
<dbReference type="Proteomes" id="UP000619486">
    <property type="component" value="Unassembled WGS sequence"/>
</dbReference>
<dbReference type="AlphaFoldDB" id="A0A918HD03"/>
<proteinExistence type="predicted"/>
<dbReference type="EMBL" id="BMQQ01000027">
    <property type="protein sequence ID" value="GGT54534.1"/>
    <property type="molecule type" value="Genomic_DNA"/>
</dbReference>
<evidence type="ECO:0000313" key="3">
    <source>
        <dbReference type="EMBL" id="GGT54534.1"/>
    </source>
</evidence>